<comment type="subunit">
    <text evidence="5">Forms a complex with TatA.</text>
</comment>
<dbReference type="Pfam" id="PF00902">
    <property type="entry name" value="TatC"/>
    <property type="match status" value="1"/>
</dbReference>
<evidence type="ECO:0000256" key="3">
    <source>
        <dbReference type="ARBA" id="ARBA00022989"/>
    </source>
</evidence>
<dbReference type="PaxDb" id="289377-HL41_05670"/>
<protein>
    <recommendedName>
        <fullName evidence="5">Sec-independent protein translocase protein TatC</fullName>
    </recommendedName>
</protein>
<dbReference type="PANTHER" id="PTHR30371:SF0">
    <property type="entry name" value="SEC-INDEPENDENT PROTEIN TRANSLOCASE PROTEIN TATC, CHLOROPLASTIC-RELATED"/>
    <property type="match status" value="1"/>
</dbReference>
<feature type="transmembrane region" description="Helical" evidence="5">
    <location>
        <begin position="156"/>
        <end position="182"/>
    </location>
</feature>
<dbReference type="STRING" id="289377.HL41_05670"/>
<keyword evidence="5" id="KW-0811">Translocation</keyword>
<keyword evidence="3 5" id="KW-1133">Transmembrane helix</keyword>
<evidence type="ECO:0000256" key="4">
    <source>
        <dbReference type="ARBA" id="ARBA00023136"/>
    </source>
</evidence>
<dbReference type="PRINTS" id="PR01840">
    <property type="entry name" value="TATCFAMILY"/>
</dbReference>
<dbReference type="GO" id="GO:0009977">
    <property type="term" value="F:proton motive force dependent protein transmembrane transporter activity"/>
    <property type="evidence" value="ECO:0007669"/>
    <property type="project" value="TreeGrafter"/>
</dbReference>
<keyword evidence="5" id="KW-1003">Cell membrane</keyword>
<dbReference type="KEGG" id="tcm:HL41_05670"/>
<dbReference type="Proteomes" id="UP000028481">
    <property type="component" value="Chromosome"/>
</dbReference>
<dbReference type="AlphaFoldDB" id="A0A075WTS7"/>
<keyword evidence="2 5" id="KW-0812">Transmembrane</keyword>
<dbReference type="HOGENOM" id="CLU_031942_3_3_0"/>
<dbReference type="InterPro" id="IPR002033">
    <property type="entry name" value="TatC"/>
</dbReference>
<gene>
    <name evidence="5" type="primary">tatC</name>
    <name evidence="6" type="ORF">HL41_05670</name>
</gene>
<evidence type="ECO:0000313" key="7">
    <source>
        <dbReference type="Proteomes" id="UP000028481"/>
    </source>
</evidence>
<evidence type="ECO:0000256" key="2">
    <source>
        <dbReference type="ARBA" id="ARBA00022692"/>
    </source>
</evidence>
<organism evidence="6 7">
    <name type="scientific">Thermodesulfobacterium commune DSM 2178</name>
    <dbReference type="NCBI Taxonomy" id="289377"/>
    <lineage>
        <taxon>Bacteria</taxon>
        <taxon>Pseudomonadati</taxon>
        <taxon>Thermodesulfobacteriota</taxon>
        <taxon>Thermodesulfobacteria</taxon>
        <taxon>Thermodesulfobacteriales</taxon>
        <taxon>Thermodesulfobacteriaceae</taxon>
        <taxon>Thermodesulfobacterium</taxon>
    </lineage>
</organism>
<keyword evidence="4 5" id="KW-0472">Membrane</keyword>
<dbReference type="GO" id="GO:0043953">
    <property type="term" value="P:protein transport by the Tat complex"/>
    <property type="evidence" value="ECO:0007669"/>
    <property type="project" value="UniProtKB-UniRule"/>
</dbReference>
<feature type="transmembrane region" description="Helical" evidence="5">
    <location>
        <begin position="194"/>
        <end position="213"/>
    </location>
</feature>
<accession>A0A075WTS7</accession>
<keyword evidence="5" id="KW-0813">Transport</keyword>
<name>A0A075WTS7_9BACT</name>
<sequence>MKEVEEKKLSLIEHLLELRACLIKAFIGWVIASVIAYFLADHIIDLLLKPLMKAIPQQNYVFFRTFPEVFASYLKLSIITGFIFGSPYIFYQLWSFIAPGLYPHEQKWVKTAVFLTSFAFILGDLLAYFFFLPFILKFLYSFGEKFLVFKPFLKDYISFCLRFFLIIGAVFQIPSFMVLLNRLEIVNYEGFKKFRPYAILLAFFISAILTGGGDPFNQIILAIPLTLLYETGIILIRLFKTLK</sequence>
<dbReference type="NCBIfam" id="TIGR00945">
    <property type="entry name" value="tatC"/>
    <property type="match status" value="1"/>
</dbReference>
<feature type="transmembrane region" description="Helical" evidence="5">
    <location>
        <begin position="219"/>
        <end position="239"/>
    </location>
</feature>
<dbReference type="GO" id="GO:0065002">
    <property type="term" value="P:intracellular protein transmembrane transport"/>
    <property type="evidence" value="ECO:0007669"/>
    <property type="project" value="TreeGrafter"/>
</dbReference>
<evidence type="ECO:0000256" key="1">
    <source>
        <dbReference type="ARBA" id="ARBA00004141"/>
    </source>
</evidence>
<comment type="similarity">
    <text evidence="5">Belongs to the TatC family.</text>
</comment>
<proteinExistence type="inferred from homology"/>
<dbReference type="eggNOG" id="COG0805">
    <property type="taxonomic scope" value="Bacteria"/>
</dbReference>
<dbReference type="GO" id="GO:0033281">
    <property type="term" value="C:TAT protein transport complex"/>
    <property type="evidence" value="ECO:0007669"/>
    <property type="project" value="UniProtKB-UniRule"/>
</dbReference>
<feature type="transmembrane region" description="Helical" evidence="5">
    <location>
        <begin position="21"/>
        <end position="40"/>
    </location>
</feature>
<keyword evidence="5" id="KW-0653">Protein transport</keyword>
<feature type="transmembrane region" description="Helical" evidence="5">
    <location>
        <begin position="70"/>
        <end position="91"/>
    </location>
</feature>
<dbReference type="EMBL" id="CP008796">
    <property type="protein sequence ID" value="AIH04276.1"/>
    <property type="molecule type" value="Genomic_DNA"/>
</dbReference>
<keyword evidence="7" id="KW-1185">Reference proteome</keyword>
<dbReference type="HAMAP" id="MF_00902">
    <property type="entry name" value="TatC"/>
    <property type="match status" value="1"/>
</dbReference>
<feature type="transmembrane region" description="Helical" evidence="5">
    <location>
        <begin position="112"/>
        <end position="136"/>
    </location>
</feature>
<comment type="subcellular location">
    <subcellularLocation>
        <location evidence="5">Cell membrane</location>
        <topology evidence="5">Multi-pass membrane protein</topology>
    </subcellularLocation>
    <subcellularLocation>
        <location evidence="1">Membrane</location>
        <topology evidence="1">Multi-pass membrane protein</topology>
    </subcellularLocation>
</comment>
<evidence type="ECO:0000256" key="5">
    <source>
        <dbReference type="HAMAP-Rule" id="MF_00902"/>
    </source>
</evidence>
<dbReference type="PANTHER" id="PTHR30371">
    <property type="entry name" value="SEC-INDEPENDENT PROTEIN TRANSLOCASE PROTEIN TATC"/>
    <property type="match status" value="1"/>
</dbReference>
<comment type="function">
    <text evidence="5">Part of the twin-arginine translocation (Tat) system that transports large folded proteins containing a characteristic twin-arginine motif in their signal peptide across membranes.</text>
</comment>
<evidence type="ECO:0000313" key="6">
    <source>
        <dbReference type="EMBL" id="AIH04276.1"/>
    </source>
</evidence>
<reference evidence="6 7" key="1">
    <citation type="journal article" date="2015" name="Genome Announc.">
        <title>Genome Sequence of a Sulfate-Reducing Thermophilic Bacterium, Thermodesulfobacterium commune DSM 2178T (Phylum Thermodesulfobacteria).</title>
        <authorList>
            <person name="Bhatnagar S."/>
            <person name="Badger J.H."/>
            <person name="Madupu R."/>
            <person name="Khouri H.M."/>
            <person name="O'Connor E.M."/>
            <person name="Robb F.T."/>
            <person name="Ward N.L."/>
            <person name="Eisen J.A."/>
        </authorList>
    </citation>
    <scope>NUCLEOTIDE SEQUENCE [LARGE SCALE GENOMIC DNA]</scope>
    <source>
        <strain evidence="6 7">DSM 2178</strain>
    </source>
</reference>